<organism evidence="2 3">
    <name type="scientific">Methylacidiphilum infernorum (isolate V4)</name>
    <name type="common">Methylokorus infernorum (strain V4)</name>
    <dbReference type="NCBI Taxonomy" id="481448"/>
    <lineage>
        <taxon>Bacteria</taxon>
        <taxon>Pseudomonadati</taxon>
        <taxon>Verrucomicrobiota</taxon>
        <taxon>Methylacidiphilae</taxon>
        <taxon>Methylacidiphilales</taxon>
        <taxon>Methylacidiphilaceae</taxon>
        <taxon>Methylacidiphilum (ex Ratnadevi et al. 2023)</taxon>
    </lineage>
</organism>
<evidence type="ECO:0000313" key="3">
    <source>
        <dbReference type="Proteomes" id="UP000009149"/>
    </source>
</evidence>
<dbReference type="KEGG" id="min:Minf_0219"/>
<reference evidence="2 3" key="1">
    <citation type="journal article" date="2008" name="Biol. Direct">
        <title>Complete genome sequence of the extremely acidophilic methanotroph isolate V4, Methylacidiphilum infernorum, a representative of the bacterial phylum Verrucomicrobia.</title>
        <authorList>
            <person name="Hou S."/>
            <person name="Makarova K.S."/>
            <person name="Saw J.H."/>
            <person name="Senin P."/>
            <person name="Ly B.V."/>
            <person name="Zhou Z."/>
            <person name="Ren Y."/>
            <person name="Wang J."/>
            <person name="Galperin M.Y."/>
            <person name="Omelchenko M.V."/>
            <person name="Wolf Y.I."/>
            <person name="Yutin N."/>
            <person name="Koonin E.V."/>
            <person name="Stott M.B."/>
            <person name="Mountain B.W."/>
            <person name="Crowe M.A."/>
            <person name="Smirnova A.V."/>
            <person name="Dunfield P.F."/>
            <person name="Feng L."/>
            <person name="Wang L."/>
            <person name="Alam M."/>
        </authorList>
    </citation>
    <scope>NUCLEOTIDE SEQUENCE [LARGE SCALE GENOMIC DNA]</scope>
    <source>
        <strain evidence="3">Isolate V4</strain>
    </source>
</reference>
<sequence length="219" mass="25311">MWNINKKIDFDQGFINWKDVADCAKSLHSLFLNLSHWAKQIYRYFQPSNLPDEAEKIRKNSKQTHQSTQKNFSPSDKKDGKPASGKNPKQKNSLDETESQKQISETANAAQKMAAKAQERAHKKRALPKFPEQDKENNFLVSPWIKLMLKNCIRVAKAAYKEISQSKADQQAKEKKSKEDFSSYLQTANEKERWSIWFGFSTAVQNRGLSERKKDSRAP</sequence>
<dbReference type="EMBL" id="CP000975">
    <property type="protein sequence ID" value="ACD82279.1"/>
    <property type="molecule type" value="Genomic_DNA"/>
</dbReference>
<dbReference type="eggNOG" id="ENOG50302WF">
    <property type="taxonomic scope" value="Bacteria"/>
</dbReference>
<name>B3DXP5_METI4</name>
<evidence type="ECO:0000256" key="1">
    <source>
        <dbReference type="SAM" id="MobiDB-lite"/>
    </source>
</evidence>
<dbReference type="HOGENOM" id="CLU_1260215_0_0_0"/>
<gene>
    <name evidence="2" type="ordered locus">Minf_0219</name>
</gene>
<feature type="compositionally biased region" description="Polar residues" evidence="1">
    <location>
        <begin position="63"/>
        <end position="74"/>
    </location>
</feature>
<proteinExistence type="predicted"/>
<evidence type="ECO:0000313" key="2">
    <source>
        <dbReference type="EMBL" id="ACD82279.1"/>
    </source>
</evidence>
<protein>
    <submittedName>
        <fullName evidence="2">Uncharacterized protein</fullName>
    </submittedName>
</protein>
<dbReference type="STRING" id="481448.Minf_0219"/>
<feature type="region of interest" description="Disordered" evidence="1">
    <location>
        <begin position="56"/>
        <end position="130"/>
    </location>
</feature>
<feature type="compositionally biased region" description="Low complexity" evidence="1">
    <location>
        <begin position="107"/>
        <end position="116"/>
    </location>
</feature>
<dbReference type="Proteomes" id="UP000009149">
    <property type="component" value="Chromosome"/>
</dbReference>
<accession>B3DXP5</accession>
<dbReference type="AlphaFoldDB" id="B3DXP5"/>